<proteinExistence type="predicted"/>
<feature type="compositionally biased region" description="Low complexity" evidence="1">
    <location>
        <begin position="131"/>
        <end position="142"/>
    </location>
</feature>
<dbReference type="InterPro" id="IPR024368">
    <property type="entry name" value="Ecl1/2/3"/>
</dbReference>
<dbReference type="AlphaFoldDB" id="A0A014QVY2"/>
<evidence type="ECO:0000313" key="2">
    <source>
        <dbReference type="EMBL" id="EXU98014.1"/>
    </source>
</evidence>
<organism evidence="2 3">
    <name type="scientific">Metarhizium robertsii</name>
    <dbReference type="NCBI Taxonomy" id="568076"/>
    <lineage>
        <taxon>Eukaryota</taxon>
        <taxon>Fungi</taxon>
        <taxon>Dikarya</taxon>
        <taxon>Ascomycota</taxon>
        <taxon>Pezizomycotina</taxon>
        <taxon>Sordariomycetes</taxon>
        <taxon>Hypocreomycetidae</taxon>
        <taxon>Hypocreales</taxon>
        <taxon>Clavicipitaceae</taxon>
        <taxon>Metarhizium</taxon>
    </lineage>
</organism>
<dbReference type="Proteomes" id="UP000030151">
    <property type="component" value="Unassembled WGS sequence"/>
</dbReference>
<dbReference type="EMBL" id="JELW01000030">
    <property type="protein sequence ID" value="EXU98014.1"/>
    <property type="molecule type" value="Genomic_DNA"/>
</dbReference>
<evidence type="ECO:0000256" key="1">
    <source>
        <dbReference type="SAM" id="MobiDB-lite"/>
    </source>
</evidence>
<accession>A0A014QVY2</accession>
<comment type="caution">
    <text evidence="2">The sequence shown here is derived from an EMBL/GenBank/DDBJ whole genome shotgun (WGS) entry which is preliminary data.</text>
</comment>
<name>A0A014QVY2_9HYPO</name>
<protein>
    <submittedName>
        <fullName evidence="2">Life-span regulatory factor</fullName>
    </submittedName>
</protein>
<dbReference type="HOGENOM" id="CLU_099513_1_0_1"/>
<sequence>MAFNLWAHQFCLACDKQVQVDGAAYCSESCRLADQEKTSTPSSQASSPAFAPAGYPWSTPSPSLCHRSSSSLSPSRPKFYLSPAYDFGNPQAYGASSAARSLSLSSNHTASTFEQSTSTYAANLTPSSSHSSLCSMQSTSTTGEPNQLSDNAKQELKAYAISFEHVRLQRRRSY</sequence>
<gene>
    <name evidence="2" type="ORF">X797_008829</name>
</gene>
<evidence type="ECO:0000313" key="3">
    <source>
        <dbReference type="Proteomes" id="UP000030151"/>
    </source>
</evidence>
<dbReference type="eggNOG" id="ENOG502S7ZU">
    <property type="taxonomic scope" value="Eukaryota"/>
</dbReference>
<reference evidence="2 3" key="1">
    <citation type="submission" date="2014-02" db="EMBL/GenBank/DDBJ databases">
        <title>The genome sequence of the entomopathogenic fungus Metarhizium robertsii ARSEF 2575.</title>
        <authorList>
            <person name="Giuliano Garisto Donzelli B."/>
            <person name="Roe B.A."/>
            <person name="Macmil S.L."/>
            <person name="Krasnoff S.B."/>
            <person name="Gibson D.M."/>
        </authorList>
    </citation>
    <scope>NUCLEOTIDE SEQUENCE [LARGE SCALE GENOMIC DNA]</scope>
    <source>
        <strain evidence="2 3">ARSEF 2575</strain>
    </source>
</reference>
<feature type="region of interest" description="Disordered" evidence="1">
    <location>
        <begin position="131"/>
        <end position="153"/>
    </location>
</feature>
<dbReference type="Pfam" id="PF12855">
    <property type="entry name" value="Ecl1"/>
    <property type="match status" value="1"/>
</dbReference>
<dbReference type="OrthoDB" id="2563506at2759"/>